<name>A0A1E3IVK4_9TREE</name>
<evidence type="ECO:0000313" key="1">
    <source>
        <dbReference type="EMBL" id="WVN90916.1"/>
    </source>
</evidence>
<dbReference type="Proteomes" id="UP000094043">
    <property type="component" value="Chromosome 8"/>
</dbReference>
<gene>
    <name evidence="1" type="ORF">L203_106161</name>
</gene>
<organism evidence="1 2">
    <name type="scientific">Cryptococcus depauperatus CBS 7841</name>
    <dbReference type="NCBI Taxonomy" id="1295531"/>
    <lineage>
        <taxon>Eukaryota</taxon>
        <taxon>Fungi</taxon>
        <taxon>Dikarya</taxon>
        <taxon>Basidiomycota</taxon>
        <taxon>Agaricomycotina</taxon>
        <taxon>Tremellomycetes</taxon>
        <taxon>Tremellales</taxon>
        <taxon>Cryptococcaceae</taxon>
        <taxon>Cryptococcus</taxon>
    </lineage>
</organism>
<dbReference type="Pfam" id="PF16242">
    <property type="entry name" value="Pyrid_ox_like"/>
    <property type="match status" value="1"/>
</dbReference>
<dbReference type="Gene3D" id="2.30.110.10">
    <property type="entry name" value="Electron Transport, Fmn-binding Protein, Chain A"/>
    <property type="match status" value="1"/>
</dbReference>
<sequence length="198" mass="21666">MSDQYTAASISAPTLSQKLIDLKALLSAQKSVILVTHAPNGRLHGRVMHIAQITPDWRFYFIYDNQSYKDVEIDNDLHVNISVDGMSQNKGWASIAGKAKRNNSPGLVEQIWNPTIKAWFADLGDGVHDGSPTDPRVAVLEVKIEEVRHYHQQKTAIGTVVDVVASTIKGATATPGDIREITGEEIAAAWAKGELKEP</sequence>
<dbReference type="PANTHER" id="PTHR34818">
    <property type="entry name" value="PROTEIN BLI-3"/>
    <property type="match status" value="1"/>
</dbReference>
<dbReference type="VEuPathDB" id="FungiDB:L203_00871"/>
<dbReference type="OrthoDB" id="434253at2759"/>
<evidence type="ECO:0000313" key="2">
    <source>
        <dbReference type="Proteomes" id="UP000094043"/>
    </source>
</evidence>
<reference evidence="1" key="1">
    <citation type="submission" date="2016-06" db="EMBL/GenBank/DDBJ databases">
        <authorList>
            <person name="Cuomo C."/>
            <person name="Litvintseva A."/>
            <person name="Heitman J."/>
            <person name="Chen Y."/>
            <person name="Sun S."/>
            <person name="Springer D."/>
            <person name="Dromer F."/>
            <person name="Young S."/>
            <person name="Zeng Q."/>
            <person name="Chapman S."/>
            <person name="Gujja S."/>
            <person name="Saif S."/>
            <person name="Birren B."/>
        </authorList>
    </citation>
    <scope>NUCLEOTIDE SEQUENCE</scope>
    <source>
        <strain evidence="1">CBS 7841</strain>
    </source>
</reference>
<dbReference type="KEGG" id="cdep:91090369"/>
<dbReference type="GeneID" id="91090369"/>
<accession>A0A1E3IVK4</accession>
<dbReference type="SUPFAM" id="SSF50475">
    <property type="entry name" value="FMN-binding split barrel"/>
    <property type="match status" value="1"/>
</dbReference>
<reference evidence="1" key="2">
    <citation type="journal article" date="2022" name="Elife">
        <title>Obligate sexual reproduction of a homothallic fungus closely related to the Cryptococcus pathogenic species complex.</title>
        <authorList>
            <person name="Passer A.R."/>
            <person name="Clancey S.A."/>
            <person name="Shea T."/>
            <person name="David-Palma M."/>
            <person name="Averette A.F."/>
            <person name="Boekhout T."/>
            <person name="Porcel B.M."/>
            <person name="Nowrousian M."/>
            <person name="Cuomo C.A."/>
            <person name="Sun S."/>
            <person name="Heitman J."/>
            <person name="Coelho M.A."/>
        </authorList>
    </citation>
    <scope>NUCLEOTIDE SEQUENCE</scope>
    <source>
        <strain evidence="1">CBS 7841</strain>
    </source>
</reference>
<dbReference type="InterPro" id="IPR052917">
    <property type="entry name" value="Stress-Dev_Protein"/>
</dbReference>
<proteinExistence type="predicted"/>
<dbReference type="EMBL" id="CP143791">
    <property type="protein sequence ID" value="WVN90916.1"/>
    <property type="molecule type" value="Genomic_DNA"/>
</dbReference>
<dbReference type="RefSeq" id="XP_066071616.1">
    <property type="nucleotide sequence ID" value="XM_066215519.1"/>
</dbReference>
<keyword evidence="2" id="KW-1185">Reference proteome</keyword>
<protein>
    <submittedName>
        <fullName evidence="1">Uncharacterized protein</fullName>
    </submittedName>
</protein>
<reference evidence="1" key="3">
    <citation type="submission" date="2024-01" db="EMBL/GenBank/DDBJ databases">
        <authorList>
            <person name="Coelho M.A."/>
            <person name="David-Palma M."/>
            <person name="Shea T."/>
            <person name="Sun S."/>
            <person name="Cuomo C.A."/>
            <person name="Heitman J."/>
        </authorList>
    </citation>
    <scope>NUCLEOTIDE SEQUENCE</scope>
    <source>
        <strain evidence="1">CBS 7841</strain>
    </source>
</reference>
<dbReference type="InterPro" id="IPR038725">
    <property type="entry name" value="YdaG_split_barrel_FMN-bd"/>
</dbReference>
<dbReference type="PANTHER" id="PTHR34818:SF1">
    <property type="entry name" value="PROTEIN BLI-3"/>
    <property type="match status" value="1"/>
</dbReference>
<dbReference type="AlphaFoldDB" id="A0A1E3IVK4"/>
<dbReference type="InterPro" id="IPR012349">
    <property type="entry name" value="Split_barrel_FMN-bd"/>
</dbReference>